<reference evidence="1" key="1">
    <citation type="submission" date="2020-10" db="EMBL/GenBank/DDBJ databases">
        <title>Taxonomic study of unclassified bacteria belonging to the class Ktedonobacteria.</title>
        <authorList>
            <person name="Yabe S."/>
            <person name="Wang C.M."/>
            <person name="Zheng Y."/>
            <person name="Sakai Y."/>
            <person name="Cavaletti L."/>
            <person name="Monciardini P."/>
            <person name="Donadio S."/>
        </authorList>
    </citation>
    <scope>NUCLEOTIDE SEQUENCE</scope>
    <source>
        <strain evidence="1">SOSP1-1</strain>
    </source>
</reference>
<protein>
    <recommendedName>
        <fullName evidence="3">DUF4177 domain-containing protein</fullName>
    </recommendedName>
</protein>
<accession>A0A8J3MVB1</accession>
<dbReference type="AlphaFoldDB" id="A0A8J3MVB1"/>
<organism evidence="1 2">
    <name type="scientific">Ktedonospora formicarum</name>
    <dbReference type="NCBI Taxonomy" id="2778364"/>
    <lineage>
        <taxon>Bacteria</taxon>
        <taxon>Bacillati</taxon>
        <taxon>Chloroflexota</taxon>
        <taxon>Ktedonobacteria</taxon>
        <taxon>Ktedonobacterales</taxon>
        <taxon>Ktedonobacteraceae</taxon>
        <taxon>Ktedonospora</taxon>
    </lineage>
</organism>
<evidence type="ECO:0008006" key="3">
    <source>
        <dbReference type="Google" id="ProtNLM"/>
    </source>
</evidence>
<name>A0A8J3MVB1_9CHLR</name>
<keyword evidence="2" id="KW-1185">Reference proteome</keyword>
<proteinExistence type="predicted"/>
<gene>
    <name evidence="1" type="ORF">KSX_82600</name>
</gene>
<evidence type="ECO:0000313" key="2">
    <source>
        <dbReference type="Proteomes" id="UP000612362"/>
    </source>
</evidence>
<dbReference type="Proteomes" id="UP000612362">
    <property type="component" value="Unassembled WGS sequence"/>
</dbReference>
<evidence type="ECO:0000313" key="1">
    <source>
        <dbReference type="EMBL" id="GHO50097.1"/>
    </source>
</evidence>
<dbReference type="EMBL" id="BNJF01000007">
    <property type="protein sequence ID" value="GHO50097.1"/>
    <property type="molecule type" value="Genomic_DNA"/>
</dbReference>
<sequence>MFMQRPIRGFTMEKQDTHGSAFIPMVYEAAQAAQWEYKVLTIDPREEALPDAQYLSELGKEGWVLTTILDERSTSKGGKIHYYLMRQSQ</sequence>
<comment type="caution">
    <text evidence="1">The sequence shown here is derived from an EMBL/GenBank/DDBJ whole genome shotgun (WGS) entry which is preliminary data.</text>
</comment>